<proteinExistence type="inferred from homology"/>
<gene>
    <name evidence="3 5" type="primary">minE</name>
    <name evidence="6" type="ORF">DA73_0234115</name>
    <name evidence="5" type="ORF">DA73_0400004785</name>
</gene>
<protein>
    <recommendedName>
        <fullName evidence="3">Cell division topological specificity factor</fullName>
    </recommendedName>
</protein>
<evidence type="ECO:0000256" key="2">
    <source>
        <dbReference type="ARBA" id="ARBA00025265"/>
    </source>
</evidence>
<organism evidence="6">
    <name type="scientific">Tolypothrix bouteillei VB521301</name>
    <dbReference type="NCBI Taxonomy" id="1479485"/>
    <lineage>
        <taxon>Bacteria</taxon>
        <taxon>Bacillati</taxon>
        <taxon>Cyanobacteriota</taxon>
        <taxon>Cyanophyceae</taxon>
        <taxon>Nostocales</taxon>
        <taxon>Tolypothrichaceae</taxon>
        <taxon>Tolypothrix</taxon>
    </lineage>
</organism>
<dbReference type="HAMAP" id="MF_00262">
    <property type="entry name" value="MinE"/>
    <property type="match status" value="1"/>
</dbReference>
<evidence type="ECO:0000256" key="4">
    <source>
        <dbReference type="SAM" id="MobiDB-lite"/>
    </source>
</evidence>
<dbReference type="Proteomes" id="UP000029738">
    <property type="component" value="Unassembled WGS sequence"/>
</dbReference>
<dbReference type="STRING" id="1479485.DA73_0234115"/>
<evidence type="ECO:0000313" key="5">
    <source>
        <dbReference type="EMBL" id="KAF3884843.1"/>
    </source>
</evidence>
<comment type="caution">
    <text evidence="6">The sequence shown here is derived from an EMBL/GenBank/DDBJ whole genome shotgun (WGS) entry which is preliminary data.</text>
</comment>
<reference evidence="5" key="2">
    <citation type="submission" date="2019-11" db="EMBL/GenBank/DDBJ databases">
        <title>Improved Assembly of Tolypothrix boutellei genome.</title>
        <authorList>
            <person name="Sarangi A.N."/>
            <person name="Mukherjee M."/>
            <person name="Ghosh S."/>
            <person name="Singh D."/>
            <person name="Das A."/>
            <person name="Kant S."/>
            <person name="Prusty A."/>
            <person name="Tripathy S."/>
        </authorList>
    </citation>
    <scope>NUCLEOTIDE SEQUENCE</scope>
    <source>
        <strain evidence="5">VB521301</strain>
    </source>
</reference>
<feature type="region of interest" description="Disordered" evidence="4">
    <location>
        <begin position="101"/>
        <end position="125"/>
    </location>
</feature>
<name>A0A0C1N434_9CYAN</name>
<dbReference type="InterPro" id="IPR036707">
    <property type="entry name" value="MinE_sf"/>
</dbReference>
<dbReference type="OrthoDB" id="9796578at2"/>
<dbReference type="InterPro" id="IPR005527">
    <property type="entry name" value="MinE"/>
</dbReference>
<reference evidence="6" key="1">
    <citation type="journal article" date="2015" name="Genome Announc.">
        <title>Draft Genome Sequence of Tolypothrix boutellei Strain VB521301.</title>
        <authorList>
            <person name="Chandrababunaidu M.M."/>
            <person name="Singh D."/>
            <person name="Sen D."/>
            <person name="Bhan S."/>
            <person name="Das S."/>
            <person name="Gupta A."/>
            <person name="Adhikary S.P."/>
            <person name="Tripathy S."/>
        </authorList>
    </citation>
    <scope>NUCLEOTIDE SEQUENCE</scope>
    <source>
        <strain evidence="6">VB521301</strain>
    </source>
</reference>
<dbReference type="RefSeq" id="WP_038081413.1">
    <property type="nucleotide sequence ID" value="NZ_JHEG04000001.1"/>
</dbReference>
<dbReference type="EMBL" id="JHEG04000001">
    <property type="protein sequence ID" value="KAF3884843.1"/>
    <property type="molecule type" value="Genomic_DNA"/>
</dbReference>
<keyword evidence="7" id="KW-1185">Reference proteome</keyword>
<dbReference type="NCBIfam" id="TIGR01215">
    <property type="entry name" value="minE"/>
    <property type="match status" value="1"/>
</dbReference>
<accession>A0A0C1N434</accession>
<dbReference type="SUPFAM" id="SSF55229">
    <property type="entry name" value="Cell division protein MinE topological specificity domain"/>
    <property type="match status" value="1"/>
</dbReference>
<dbReference type="NCBIfam" id="NF001422">
    <property type="entry name" value="PRK00296.1"/>
    <property type="match status" value="1"/>
</dbReference>
<dbReference type="GO" id="GO:0032955">
    <property type="term" value="P:regulation of division septum assembly"/>
    <property type="evidence" value="ECO:0007669"/>
    <property type="project" value="InterPro"/>
</dbReference>
<comment type="function">
    <text evidence="2 3">Prevents the cell division inhibition by proteins MinC and MinD at internal division sites while permitting inhibition at polar sites. This ensures cell division at the proper site by restricting the formation of a division septum at the midpoint of the long axis of the cell.</text>
</comment>
<keyword evidence="3 6" id="KW-0132">Cell division</keyword>
<keyword evidence="3" id="KW-0131">Cell cycle</keyword>
<dbReference type="EMBL" id="JHEG02000058">
    <property type="protein sequence ID" value="KIE09382.1"/>
    <property type="molecule type" value="Genomic_DNA"/>
</dbReference>
<dbReference type="AlphaFoldDB" id="A0A0C1N434"/>
<dbReference type="GO" id="GO:0051301">
    <property type="term" value="P:cell division"/>
    <property type="evidence" value="ECO:0007669"/>
    <property type="project" value="UniProtKB-KW"/>
</dbReference>
<evidence type="ECO:0000256" key="1">
    <source>
        <dbReference type="ARBA" id="ARBA00008168"/>
    </source>
</evidence>
<evidence type="ECO:0000313" key="6">
    <source>
        <dbReference type="EMBL" id="KIE09382.1"/>
    </source>
</evidence>
<evidence type="ECO:0000313" key="7">
    <source>
        <dbReference type="Proteomes" id="UP000029738"/>
    </source>
</evidence>
<comment type="similarity">
    <text evidence="1 3">Belongs to the MinE family.</text>
</comment>
<dbReference type="Pfam" id="PF03776">
    <property type="entry name" value="MinE"/>
    <property type="match status" value="1"/>
</dbReference>
<dbReference type="Gene3D" id="3.30.1070.10">
    <property type="entry name" value="Cell division topological specificity factor MinE"/>
    <property type="match status" value="1"/>
</dbReference>
<evidence type="ECO:0000256" key="3">
    <source>
        <dbReference type="HAMAP-Rule" id="MF_00262"/>
    </source>
</evidence>
<sequence>MIVELLEKLFSRSADTSRTQVKRRLQLVIAHDRADLSPQILEKMRQEILEIVCRYVEIDKDGLEFSLESNQRTTALIANLPIRRIKENLPEEILKPEVVTKEATPKEATPKETIPEIEVTDKVTD</sequence>